<gene>
    <name evidence="2" type="ORF">AFL42_01815</name>
</gene>
<evidence type="ECO:0000313" key="3">
    <source>
        <dbReference type="Proteomes" id="UP000037854"/>
    </source>
</evidence>
<dbReference type="RefSeq" id="WP_047184872.1">
    <property type="nucleotide sequence ID" value="NZ_JAHHXM010000001.1"/>
</dbReference>
<protein>
    <submittedName>
        <fullName evidence="2">Uncharacterized protein</fullName>
    </submittedName>
</protein>
<name>A0ABR5MN37_9BACI</name>
<proteinExistence type="predicted"/>
<sequence>MGKDSWFLIPKKDGIFFIGIVVYVVMFFLPWTHEIKILNVSLLAWGGALLFLLAPITGIILTLIDSTDR</sequence>
<accession>A0ABR5MN37</accession>
<feature type="transmembrane region" description="Helical" evidence="1">
    <location>
        <begin position="12"/>
        <end position="31"/>
    </location>
</feature>
<feature type="transmembrane region" description="Helical" evidence="1">
    <location>
        <begin position="43"/>
        <end position="64"/>
    </location>
</feature>
<organism evidence="2 3">
    <name type="scientific">Oceanobacillus caeni</name>
    <dbReference type="NCBI Taxonomy" id="405946"/>
    <lineage>
        <taxon>Bacteria</taxon>
        <taxon>Bacillati</taxon>
        <taxon>Bacillota</taxon>
        <taxon>Bacilli</taxon>
        <taxon>Bacillales</taxon>
        <taxon>Bacillaceae</taxon>
        <taxon>Oceanobacillus</taxon>
    </lineage>
</organism>
<keyword evidence="1" id="KW-1133">Transmembrane helix</keyword>
<comment type="caution">
    <text evidence="2">The sequence shown here is derived from an EMBL/GenBank/DDBJ whole genome shotgun (WGS) entry which is preliminary data.</text>
</comment>
<evidence type="ECO:0000256" key="1">
    <source>
        <dbReference type="SAM" id="Phobius"/>
    </source>
</evidence>
<keyword evidence="3" id="KW-1185">Reference proteome</keyword>
<dbReference type="Proteomes" id="UP000037854">
    <property type="component" value="Unassembled WGS sequence"/>
</dbReference>
<keyword evidence="1" id="KW-0472">Membrane</keyword>
<keyword evidence="1" id="KW-0812">Transmembrane</keyword>
<reference evidence="2 3" key="1">
    <citation type="submission" date="2015-07" db="EMBL/GenBank/DDBJ databases">
        <title>High-quality draft genome sequence of Oceanobacillus caeni HM6, a bacillus isolated from a human feces.</title>
        <authorList>
            <person name="Kumar J."/>
            <person name="Verma M.K."/>
            <person name="Pandey R."/>
            <person name="Bhambi M."/>
            <person name="Chauhan N."/>
        </authorList>
    </citation>
    <scope>NUCLEOTIDE SEQUENCE [LARGE SCALE GENOMIC DNA]</scope>
    <source>
        <strain evidence="2 3">HM6</strain>
    </source>
</reference>
<dbReference type="EMBL" id="LGTK01000003">
    <property type="protein sequence ID" value="KPH78467.1"/>
    <property type="molecule type" value="Genomic_DNA"/>
</dbReference>
<evidence type="ECO:0000313" key="2">
    <source>
        <dbReference type="EMBL" id="KPH78467.1"/>
    </source>
</evidence>